<accession>A0A0B0NJK2</accession>
<dbReference type="AlphaFoldDB" id="A0A0B0NJK2"/>
<sequence length="53" mass="6495">MVQRTFREMDNYMRCVSNSGTFKMYTMFENKKVNISTSDDMCYKYEKICYMCK</sequence>
<proteinExistence type="predicted"/>
<protein>
    <submittedName>
        <fullName evidence="1">Uncharacterized protein</fullName>
    </submittedName>
</protein>
<reference evidence="2" key="1">
    <citation type="submission" date="2014-09" db="EMBL/GenBank/DDBJ databases">
        <authorList>
            <person name="Mudge J."/>
            <person name="Ramaraj T."/>
            <person name="Lindquist I.E."/>
            <person name="Bharti A.K."/>
            <person name="Sundararajan A."/>
            <person name="Cameron C.T."/>
            <person name="Woodward J.E."/>
            <person name="May G.D."/>
            <person name="Brubaker C."/>
            <person name="Broadhvest J."/>
            <person name="Wilkins T.A."/>
        </authorList>
    </citation>
    <scope>NUCLEOTIDE SEQUENCE</scope>
    <source>
        <strain evidence="2">cv. AKA8401</strain>
    </source>
</reference>
<keyword evidence="2" id="KW-1185">Reference proteome</keyword>
<name>A0A0B0NJK2_GOSAR</name>
<organism evidence="1 2">
    <name type="scientific">Gossypium arboreum</name>
    <name type="common">Tree cotton</name>
    <name type="synonym">Gossypium nanking</name>
    <dbReference type="NCBI Taxonomy" id="29729"/>
    <lineage>
        <taxon>Eukaryota</taxon>
        <taxon>Viridiplantae</taxon>
        <taxon>Streptophyta</taxon>
        <taxon>Embryophyta</taxon>
        <taxon>Tracheophyta</taxon>
        <taxon>Spermatophyta</taxon>
        <taxon>Magnoliopsida</taxon>
        <taxon>eudicotyledons</taxon>
        <taxon>Gunneridae</taxon>
        <taxon>Pentapetalae</taxon>
        <taxon>rosids</taxon>
        <taxon>malvids</taxon>
        <taxon>Malvales</taxon>
        <taxon>Malvaceae</taxon>
        <taxon>Malvoideae</taxon>
        <taxon>Gossypium</taxon>
    </lineage>
</organism>
<evidence type="ECO:0000313" key="1">
    <source>
        <dbReference type="EMBL" id="KHG13040.1"/>
    </source>
</evidence>
<gene>
    <name evidence="1" type="ORF">F383_20554</name>
</gene>
<dbReference type="EMBL" id="KN398755">
    <property type="protein sequence ID" value="KHG13040.1"/>
    <property type="molecule type" value="Genomic_DNA"/>
</dbReference>
<dbReference type="Proteomes" id="UP000032142">
    <property type="component" value="Unassembled WGS sequence"/>
</dbReference>
<evidence type="ECO:0000313" key="2">
    <source>
        <dbReference type="Proteomes" id="UP000032142"/>
    </source>
</evidence>